<dbReference type="Pfam" id="PF09414">
    <property type="entry name" value="RNA_ligase"/>
    <property type="match status" value="1"/>
</dbReference>
<dbReference type="AlphaFoldDB" id="A0A0F9MDL6"/>
<accession>A0A0F9MDL6</accession>
<evidence type="ECO:0000259" key="1">
    <source>
        <dbReference type="Pfam" id="PF09414"/>
    </source>
</evidence>
<organism evidence="2">
    <name type="scientific">marine sediment metagenome</name>
    <dbReference type="NCBI Taxonomy" id="412755"/>
    <lineage>
        <taxon>unclassified sequences</taxon>
        <taxon>metagenomes</taxon>
        <taxon>ecological metagenomes</taxon>
    </lineage>
</organism>
<dbReference type="EMBL" id="LAZR01005747">
    <property type="protein sequence ID" value="KKM97431.1"/>
    <property type="molecule type" value="Genomic_DNA"/>
</dbReference>
<dbReference type="Gene3D" id="3.30.470.30">
    <property type="entry name" value="DNA ligase/mRNA capping enzyme"/>
    <property type="match status" value="1"/>
</dbReference>
<evidence type="ECO:0000313" key="2">
    <source>
        <dbReference type="EMBL" id="KKM97431.1"/>
    </source>
</evidence>
<feature type="domain" description="RNA ligase" evidence="1">
    <location>
        <begin position="39"/>
        <end position="198"/>
    </location>
</feature>
<comment type="caution">
    <text evidence="2">The sequence shown here is derived from an EMBL/GenBank/DDBJ whole genome shotgun (WGS) entry which is preliminary data.</text>
</comment>
<reference evidence="2" key="1">
    <citation type="journal article" date="2015" name="Nature">
        <title>Complex archaea that bridge the gap between prokaryotes and eukaryotes.</title>
        <authorList>
            <person name="Spang A."/>
            <person name="Saw J.H."/>
            <person name="Jorgensen S.L."/>
            <person name="Zaremba-Niedzwiedzka K."/>
            <person name="Martijn J."/>
            <person name="Lind A.E."/>
            <person name="van Eijk R."/>
            <person name="Schleper C."/>
            <person name="Guy L."/>
            <person name="Ettema T.J."/>
        </authorList>
    </citation>
    <scope>NUCLEOTIDE SEQUENCE</scope>
</reference>
<dbReference type="InterPro" id="IPR021122">
    <property type="entry name" value="RNA_ligase_dom_REL/Rnl2"/>
</dbReference>
<sequence length="206" mass="23203">MNKYHKIATAWTRDPENNYKTLIEGDWATPEFAYLANSQWWFTEKIDGTNIRIMWDGQLRFGGKTDKAQLPAFLYEKLGEMFNPEMFSEFESVCLYGEGYGAKIQKGGGNYIPDGVSFILFDVRIGDYWLRRDDVYDIATKMGIATAPVMGGGSLMAAVRFAQDGIQSTFGDFAAEGLVMRPAVELLDRAGRRVISKIKSKDFPSD</sequence>
<protein>
    <recommendedName>
        <fullName evidence="1">RNA ligase domain-containing protein</fullName>
    </recommendedName>
</protein>
<proteinExistence type="predicted"/>
<gene>
    <name evidence="2" type="ORF">LCGC14_1168040</name>
</gene>
<dbReference type="SUPFAM" id="SSF56091">
    <property type="entry name" value="DNA ligase/mRNA capping enzyme, catalytic domain"/>
    <property type="match status" value="1"/>
</dbReference>
<name>A0A0F9MDL6_9ZZZZ</name>